<keyword evidence="3" id="KW-0378">Hydrolase</keyword>
<dbReference type="InterPro" id="IPR038765">
    <property type="entry name" value="Papain-like_cys_pep_sf"/>
</dbReference>
<dbReference type="PANTHER" id="PTHR12411">
    <property type="entry name" value="CYSTEINE PROTEASE FAMILY C1-RELATED"/>
    <property type="match status" value="1"/>
</dbReference>
<reference evidence="3 4" key="1">
    <citation type="journal article" date="2022" name="bioRxiv">
        <title>Genomics of Preaxostyla Flagellates Illuminates Evolutionary Transitions and the Path Towards Mitochondrial Loss.</title>
        <authorList>
            <person name="Novak L.V.F."/>
            <person name="Treitli S.C."/>
            <person name="Pyrih J."/>
            <person name="Halakuc P."/>
            <person name="Pipaliya S.V."/>
            <person name="Vacek V."/>
            <person name="Brzon O."/>
            <person name="Soukal P."/>
            <person name="Eme L."/>
            <person name="Dacks J.B."/>
            <person name="Karnkowska A."/>
            <person name="Elias M."/>
            <person name="Hampl V."/>
        </authorList>
    </citation>
    <scope>NUCLEOTIDE SEQUENCE [LARGE SCALE GENOMIC DNA]</scope>
    <source>
        <strain evidence="3">NAU3</strain>
        <tissue evidence="3">Gut</tissue>
    </source>
</reference>
<accession>A0ABQ9XWU6</accession>
<dbReference type="GO" id="GO:0004197">
    <property type="term" value="F:cysteine-type endopeptidase activity"/>
    <property type="evidence" value="ECO:0007669"/>
    <property type="project" value="UniProtKB-EC"/>
</dbReference>
<dbReference type="InterPro" id="IPR000169">
    <property type="entry name" value="Pept_cys_AS"/>
</dbReference>
<keyword evidence="4" id="KW-1185">Reference proteome</keyword>
<dbReference type="InterPro" id="IPR025661">
    <property type="entry name" value="Pept_asp_AS"/>
</dbReference>
<gene>
    <name evidence="3" type="ORF">BLNAU_9105</name>
</gene>
<dbReference type="PRINTS" id="PR00705">
    <property type="entry name" value="PAPAIN"/>
</dbReference>
<organism evidence="3 4">
    <name type="scientific">Blattamonas nauphoetae</name>
    <dbReference type="NCBI Taxonomy" id="2049346"/>
    <lineage>
        <taxon>Eukaryota</taxon>
        <taxon>Metamonada</taxon>
        <taxon>Preaxostyla</taxon>
        <taxon>Oxymonadida</taxon>
        <taxon>Blattamonas</taxon>
    </lineage>
</organism>
<comment type="caution">
    <text evidence="3">The sequence shown here is derived from an EMBL/GenBank/DDBJ whole genome shotgun (WGS) entry which is preliminary data.</text>
</comment>
<dbReference type="Gene3D" id="3.90.70.10">
    <property type="entry name" value="Cysteine proteinases"/>
    <property type="match status" value="1"/>
</dbReference>
<dbReference type="EMBL" id="JARBJD010000061">
    <property type="protein sequence ID" value="KAK2955945.1"/>
    <property type="molecule type" value="Genomic_DNA"/>
</dbReference>
<dbReference type="Pfam" id="PF00112">
    <property type="entry name" value="Peptidase_C1"/>
    <property type="match status" value="1"/>
</dbReference>
<comment type="similarity">
    <text evidence="1">Belongs to the peptidase C1 family.</text>
</comment>
<dbReference type="Proteomes" id="UP001281761">
    <property type="component" value="Unassembled WGS sequence"/>
</dbReference>
<dbReference type="InterPro" id="IPR013128">
    <property type="entry name" value="Peptidase_C1A"/>
</dbReference>
<dbReference type="InterPro" id="IPR000668">
    <property type="entry name" value="Peptidase_C1A_C"/>
</dbReference>
<dbReference type="SMART" id="SM00645">
    <property type="entry name" value="Pept_C1"/>
    <property type="match status" value="1"/>
</dbReference>
<protein>
    <submittedName>
        <fullName evidence="3">Cathepsin B</fullName>
        <ecNumber evidence="3">3.4.22.1</ecNumber>
    </submittedName>
</protein>
<evidence type="ECO:0000313" key="3">
    <source>
        <dbReference type="EMBL" id="KAK2955945.1"/>
    </source>
</evidence>
<name>A0ABQ9XWU6_9EUKA</name>
<proteinExistence type="inferred from homology"/>
<dbReference type="PROSITE" id="PS00139">
    <property type="entry name" value="THIOL_PROTEASE_CYS"/>
    <property type="match status" value="1"/>
</dbReference>
<dbReference type="SUPFAM" id="SSF54001">
    <property type="entry name" value="Cysteine proteinases"/>
    <property type="match status" value="1"/>
</dbReference>
<sequence length="246" mass="27897">MTAAKMRAMTGLPLIPEMKMSWEAPANLPKSFDVRERWPKTVVPVRHQQNCGSCWAFATTTAASIRFNIKGHNYGVLSPQDLVSCDNNSSGCLGSKLYPPHVYMLEEGAATEECMSYKSFDGRTPLCPSKCDNGSAIIRHKYQSIARYSVDTVMEGLMNDGPTVFRFNVFEDFEKYRSGIYIKRSNRRVGGHQVALMGWGEENWVKYWLLQNSWGPEWGENGFFRIRRGENECECESSGFISGRVE</sequence>
<evidence type="ECO:0000256" key="1">
    <source>
        <dbReference type="ARBA" id="ARBA00008455"/>
    </source>
</evidence>
<evidence type="ECO:0000259" key="2">
    <source>
        <dbReference type="SMART" id="SM00645"/>
    </source>
</evidence>
<feature type="domain" description="Peptidase C1A papain C-terminal" evidence="2">
    <location>
        <begin position="28"/>
        <end position="244"/>
    </location>
</feature>
<dbReference type="PROSITE" id="PS00640">
    <property type="entry name" value="THIOL_PROTEASE_ASN"/>
    <property type="match status" value="1"/>
</dbReference>
<dbReference type="EC" id="3.4.22.1" evidence="3"/>
<evidence type="ECO:0000313" key="4">
    <source>
        <dbReference type="Proteomes" id="UP001281761"/>
    </source>
</evidence>